<evidence type="ECO:0000256" key="1">
    <source>
        <dbReference type="ARBA" id="ARBA00023015"/>
    </source>
</evidence>
<keyword evidence="3" id="KW-0804">Transcription</keyword>
<name>A0A315ZZ53_9FIRM</name>
<dbReference type="SUPFAM" id="SSF51182">
    <property type="entry name" value="RmlC-like cupins"/>
    <property type="match status" value="1"/>
</dbReference>
<dbReference type="InterPro" id="IPR014710">
    <property type="entry name" value="RmlC-like_jellyroll"/>
</dbReference>
<sequence>MFHQPLHFLYDPGHHTISLEAYELIISYVDRHDENTVEFSHAHPKEYEIYYVLQGEIDNFVTNASCHLESGDFLFLAPGINHGTLYKPEQPKEYLTFVFSFHKKSTISDKTKNQAMETFFHAFDKNKFILGKDHFNCRRYIDAMMNECSSKQWGWDLQLPFLYTNFIFTLIRNFVQPAQTSTISSTTSLAIEFTKYLHANYQNKELSLQHVADHFFMTPRHVNRLFQEYFKSSLSRTLTRYRISYAKNYIINTSYSVDTIAERVGFSSASTLSRLFKENEGMTITEYRFLCKQANTSSKRDNAAKISD</sequence>
<dbReference type="SMART" id="SM00342">
    <property type="entry name" value="HTH_ARAC"/>
    <property type="match status" value="1"/>
</dbReference>
<dbReference type="GO" id="GO:0043565">
    <property type="term" value="F:sequence-specific DNA binding"/>
    <property type="evidence" value="ECO:0007669"/>
    <property type="project" value="InterPro"/>
</dbReference>
<keyword evidence="6" id="KW-1185">Reference proteome</keyword>
<accession>A0A315ZZ53</accession>
<dbReference type="InterPro" id="IPR013096">
    <property type="entry name" value="Cupin_2"/>
</dbReference>
<evidence type="ECO:0000259" key="4">
    <source>
        <dbReference type="PROSITE" id="PS01124"/>
    </source>
</evidence>
<dbReference type="GO" id="GO:0003700">
    <property type="term" value="F:DNA-binding transcription factor activity"/>
    <property type="evidence" value="ECO:0007669"/>
    <property type="project" value="InterPro"/>
</dbReference>
<dbReference type="Gene3D" id="2.60.120.10">
    <property type="entry name" value="Jelly Rolls"/>
    <property type="match status" value="1"/>
</dbReference>
<keyword evidence="1" id="KW-0805">Transcription regulation</keyword>
<protein>
    <submittedName>
        <fullName evidence="5">AraC-like ligand binding domain-containing protein</fullName>
    </submittedName>
</protein>
<dbReference type="Pfam" id="PF12833">
    <property type="entry name" value="HTH_18"/>
    <property type="match status" value="1"/>
</dbReference>
<evidence type="ECO:0000313" key="6">
    <source>
        <dbReference type="Proteomes" id="UP000254051"/>
    </source>
</evidence>
<dbReference type="InterPro" id="IPR009057">
    <property type="entry name" value="Homeodomain-like_sf"/>
</dbReference>
<dbReference type="Gene3D" id="1.10.10.60">
    <property type="entry name" value="Homeodomain-like"/>
    <property type="match status" value="2"/>
</dbReference>
<organism evidence="5 6">
    <name type="scientific">Faecalicatena contorta</name>
    <dbReference type="NCBI Taxonomy" id="39482"/>
    <lineage>
        <taxon>Bacteria</taxon>
        <taxon>Bacillati</taxon>
        <taxon>Bacillota</taxon>
        <taxon>Clostridia</taxon>
        <taxon>Lachnospirales</taxon>
        <taxon>Lachnospiraceae</taxon>
        <taxon>Faecalicatena</taxon>
    </lineage>
</organism>
<dbReference type="PROSITE" id="PS01124">
    <property type="entry name" value="HTH_ARAC_FAMILY_2"/>
    <property type="match status" value="1"/>
</dbReference>
<feature type="domain" description="HTH araC/xylS-type" evidence="4">
    <location>
        <begin position="191"/>
        <end position="290"/>
    </location>
</feature>
<gene>
    <name evidence="5" type="ORF">SAMN05216529_104271</name>
</gene>
<dbReference type="InterPro" id="IPR018060">
    <property type="entry name" value="HTH_AraC"/>
</dbReference>
<evidence type="ECO:0000256" key="2">
    <source>
        <dbReference type="ARBA" id="ARBA00023125"/>
    </source>
</evidence>
<proteinExistence type="predicted"/>
<dbReference type="RefSeq" id="WP_181392788.1">
    <property type="nucleotide sequence ID" value="NZ_QGDS01000004.1"/>
</dbReference>
<dbReference type="EMBL" id="UHJJ01000004">
    <property type="protein sequence ID" value="SUQ13957.1"/>
    <property type="molecule type" value="Genomic_DNA"/>
</dbReference>
<dbReference type="InterPro" id="IPR011051">
    <property type="entry name" value="RmlC_Cupin_sf"/>
</dbReference>
<dbReference type="SUPFAM" id="SSF46689">
    <property type="entry name" value="Homeodomain-like"/>
    <property type="match status" value="1"/>
</dbReference>
<dbReference type="Pfam" id="PF07883">
    <property type="entry name" value="Cupin_2"/>
    <property type="match status" value="1"/>
</dbReference>
<reference evidence="6" key="1">
    <citation type="submission" date="2017-07" db="EMBL/GenBank/DDBJ databases">
        <authorList>
            <person name="Varghese N."/>
            <person name="Submissions S."/>
        </authorList>
    </citation>
    <scope>NUCLEOTIDE SEQUENCE [LARGE SCALE GENOMIC DNA]</scope>
    <source>
        <strain evidence="6">NLAE-zl-C134</strain>
    </source>
</reference>
<dbReference type="AlphaFoldDB" id="A0A315ZZ53"/>
<dbReference type="PANTHER" id="PTHR43280:SF2">
    <property type="entry name" value="HTH-TYPE TRANSCRIPTIONAL REGULATOR EXSA"/>
    <property type="match status" value="1"/>
</dbReference>
<evidence type="ECO:0000313" key="5">
    <source>
        <dbReference type="EMBL" id="SUQ13957.1"/>
    </source>
</evidence>
<keyword evidence="2" id="KW-0238">DNA-binding</keyword>
<dbReference type="PANTHER" id="PTHR43280">
    <property type="entry name" value="ARAC-FAMILY TRANSCRIPTIONAL REGULATOR"/>
    <property type="match status" value="1"/>
</dbReference>
<evidence type="ECO:0000256" key="3">
    <source>
        <dbReference type="ARBA" id="ARBA00023163"/>
    </source>
</evidence>
<dbReference type="Proteomes" id="UP000254051">
    <property type="component" value="Unassembled WGS sequence"/>
</dbReference>